<protein>
    <recommendedName>
        <fullName evidence="1">F-box domain-containing protein</fullName>
    </recommendedName>
</protein>
<dbReference type="InterPro" id="IPR036047">
    <property type="entry name" value="F-box-like_dom_sf"/>
</dbReference>
<dbReference type="PROSITE" id="PS50181">
    <property type="entry name" value="FBOX"/>
    <property type="match status" value="1"/>
</dbReference>
<reference evidence="2" key="1">
    <citation type="submission" date="2022-07" db="EMBL/GenBank/DDBJ databases">
        <authorList>
            <person name="Macas J."/>
            <person name="Novak P."/>
            <person name="Neumann P."/>
        </authorList>
    </citation>
    <scope>NUCLEOTIDE SEQUENCE</scope>
</reference>
<dbReference type="PANTHER" id="PTHR31672:SF13">
    <property type="entry name" value="F-BOX PROTEIN CPR30-LIKE"/>
    <property type="match status" value="1"/>
</dbReference>
<dbReference type="SMART" id="SM00256">
    <property type="entry name" value="FBOX"/>
    <property type="match status" value="1"/>
</dbReference>
<feature type="domain" description="F-box" evidence="1">
    <location>
        <begin position="69"/>
        <end position="115"/>
    </location>
</feature>
<comment type="caution">
    <text evidence="2">The sequence shown here is derived from an EMBL/GenBank/DDBJ whole genome shotgun (WGS) entry which is preliminary data.</text>
</comment>
<dbReference type="InterPro" id="IPR013187">
    <property type="entry name" value="F-box-assoc_dom_typ3"/>
</dbReference>
<keyword evidence="3" id="KW-1185">Reference proteome</keyword>
<evidence type="ECO:0000313" key="3">
    <source>
        <dbReference type="Proteomes" id="UP001152523"/>
    </source>
</evidence>
<dbReference type="SUPFAM" id="SSF81383">
    <property type="entry name" value="F-box domain"/>
    <property type="match status" value="1"/>
</dbReference>
<gene>
    <name evidence="2" type="ORF">CEPIT_LOCUS22892</name>
</gene>
<dbReference type="InterPro" id="IPR001810">
    <property type="entry name" value="F-box_dom"/>
</dbReference>
<dbReference type="SUPFAM" id="SSF50965">
    <property type="entry name" value="Galactose oxidase, central domain"/>
    <property type="match status" value="1"/>
</dbReference>
<name>A0AAV0E983_9ASTE</name>
<dbReference type="PANTHER" id="PTHR31672">
    <property type="entry name" value="BNACNNG10540D PROTEIN"/>
    <property type="match status" value="1"/>
</dbReference>
<dbReference type="AlphaFoldDB" id="A0AAV0E983"/>
<dbReference type="Proteomes" id="UP001152523">
    <property type="component" value="Unassembled WGS sequence"/>
</dbReference>
<dbReference type="NCBIfam" id="TIGR01640">
    <property type="entry name" value="F_box_assoc_1"/>
    <property type="match status" value="1"/>
</dbReference>
<dbReference type="EMBL" id="CAMAPF010000915">
    <property type="protein sequence ID" value="CAH9120096.1"/>
    <property type="molecule type" value="Genomic_DNA"/>
</dbReference>
<evidence type="ECO:0000313" key="2">
    <source>
        <dbReference type="EMBL" id="CAH9120096.1"/>
    </source>
</evidence>
<organism evidence="2 3">
    <name type="scientific">Cuscuta epithymum</name>
    <dbReference type="NCBI Taxonomy" id="186058"/>
    <lineage>
        <taxon>Eukaryota</taxon>
        <taxon>Viridiplantae</taxon>
        <taxon>Streptophyta</taxon>
        <taxon>Embryophyta</taxon>
        <taxon>Tracheophyta</taxon>
        <taxon>Spermatophyta</taxon>
        <taxon>Magnoliopsida</taxon>
        <taxon>eudicotyledons</taxon>
        <taxon>Gunneridae</taxon>
        <taxon>Pentapetalae</taxon>
        <taxon>asterids</taxon>
        <taxon>lamiids</taxon>
        <taxon>Solanales</taxon>
        <taxon>Convolvulaceae</taxon>
        <taxon>Cuscuteae</taxon>
        <taxon>Cuscuta</taxon>
        <taxon>Cuscuta subgen. Cuscuta</taxon>
    </lineage>
</organism>
<dbReference type="InterPro" id="IPR050796">
    <property type="entry name" value="SCF_F-box_component"/>
</dbReference>
<evidence type="ECO:0000259" key="1">
    <source>
        <dbReference type="PROSITE" id="PS50181"/>
    </source>
</evidence>
<dbReference type="Pfam" id="PF08268">
    <property type="entry name" value="FBA_3"/>
    <property type="match status" value="1"/>
</dbReference>
<proteinExistence type="predicted"/>
<dbReference type="InterPro" id="IPR017451">
    <property type="entry name" value="F-box-assoc_interact_dom"/>
</dbReference>
<sequence length="446" mass="51209">MEAQRQSKGTYYFIAPGSYAITKAVGTKRKRAMALSLKPYTTAHKKRSSTQLLEERSKKQKVRLMANPMENAHHLPESMIIEILSWLPVKELLQYKSVCKSWYSIISSSNFISQHLRNYCNNCNNVDGGGCLLVQRYVSQNEIVLFELLLDGTPRVLAVAELHRMPMYRSFINGPCNGIYYLYQYSSGQRALWNPTINELKVLPEITFEPSIATFANYEVCGFGLNPGTTDEYKVVVIKDRWRTSDDNDHDDDGSFATQLPQTVMVYSSRTNTWKYCGDLAKCYYLEMNNCYIYVNECCYWYAKDEVKEMDEVIISFDMANNAFKEMDVPGYAQPSSRCLGVYDDSIAFYSLHGREKVFELWTWDDGCRWTKKLTLGPGPFSDVSGPVGQWKNNKVILRSDRNRLLVFDPESKEVIDLVGFLRNANYEGVFTYMESLVSINQTGKP</sequence>
<accession>A0AAV0E983</accession>
<dbReference type="Gene3D" id="1.20.1280.50">
    <property type="match status" value="1"/>
</dbReference>
<dbReference type="Pfam" id="PF00646">
    <property type="entry name" value="F-box"/>
    <property type="match status" value="1"/>
</dbReference>
<dbReference type="InterPro" id="IPR011043">
    <property type="entry name" value="Gal_Oxase/kelch_b-propeller"/>
</dbReference>